<reference evidence="2" key="1">
    <citation type="submission" date="2021-01" db="EMBL/GenBank/DDBJ databases">
        <title>Whole genome shotgun sequence of Rugosimonospora africana NBRC 104875.</title>
        <authorList>
            <person name="Komaki H."/>
            <person name="Tamura T."/>
        </authorList>
    </citation>
    <scope>NUCLEOTIDE SEQUENCE</scope>
    <source>
        <strain evidence="2">NBRC 104875</strain>
    </source>
</reference>
<protein>
    <recommendedName>
        <fullName evidence="1">SCP2 domain-containing protein</fullName>
    </recommendedName>
</protein>
<accession>A0A8J3QSH8</accession>
<dbReference type="EMBL" id="BONZ01000039">
    <property type="protein sequence ID" value="GIH16009.1"/>
    <property type="molecule type" value="Genomic_DNA"/>
</dbReference>
<dbReference type="SUPFAM" id="SSF55718">
    <property type="entry name" value="SCP-like"/>
    <property type="match status" value="1"/>
</dbReference>
<dbReference type="Proteomes" id="UP000642748">
    <property type="component" value="Unassembled WGS sequence"/>
</dbReference>
<dbReference type="InterPro" id="IPR036527">
    <property type="entry name" value="SCP2_sterol-bd_dom_sf"/>
</dbReference>
<dbReference type="Pfam" id="PF02036">
    <property type="entry name" value="SCP2"/>
    <property type="match status" value="1"/>
</dbReference>
<dbReference type="InterPro" id="IPR003033">
    <property type="entry name" value="SCP2_sterol-bd_dom"/>
</dbReference>
<organism evidence="2 3">
    <name type="scientific">Rugosimonospora africana</name>
    <dbReference type="NCBI Taxonomy" id="556532"/>
    <lineage>
        <taxon>Bacteria</taxon>
        <taxon>Bacillati</taxon>
        <taxon>Actinomycetota</taxon>
        <taxon>Actinomycetes</taxon>
        <taxon>Micromonosporales</taxon>
        <taxon>Micromonosporaceae</taxon>
        <taxon>Rugosimonospora</taxon>
    </lineage>
</organism>
<sequence>MTSPGREFFDEINRLGHDRLLEKATGTVRIDLTRDSVVESWFITINAGDISASRENTSVDAVLRADHASFDQIASGEMNATAAIARGQVTVRGDSRLLIQLVRLFPARPGTAHRRLVAAAGRRQP</sequence>
<comment type="caution">
    <text evidence="2">The sequence shown here is derived from an EMBL/GenBank/DDBJ whole genome shotgun (WGS) entry which is preliminary data.</text>
</comment>
<feature type="domain" description="SCP2" evidence="1">
    <location>
        <begin position="17"/>
        <end position="105"/>
    </location>
</feature>
<name>A0A8J3QSH8_9ACTN</name>
<dbReference type="AlphaFoldDB" id="A0A8J3QSH8"/>
<keyword evidence="3" id="KW-1185">Reference proteome</keyword>
<dbReference type="RefSeq" id="WP_203919619.1">
    <property type="nucleotide sequence ID" value="NZ_BONZ01000039.1"/>
</dbReference>
<gene>
    <name evidence="2" type="ORF">Raf01_41810</name>
</gene>
<evidence type="ECO:0000259" key="1">
    <source>
        <dbReference type="Pfam" id="PF02036"/>
    </source>
</evidence>
<proteinExistence type="predicted"/>
<evidence type="ECO:0000313" key="2">
    <source>
        <dbReference type="EMBL" id="GIH16009.1"/>
    </source>
</evidence>
<evidence type="ECO:0000313" key="3">
    <source>
        <dbReference type="Proteomes" id="UP000642748"/>
    </source>
</evidence>
<dbReference type="Gene3D" id="3.30.1050.10">
    <property type="entry name" value="SCP2 sterol-binding domain"/>
    <property type="match status" value="1"/>
</dbReference>